<evidence type="ECO:0000256" key="1">
    <source>
        <dbReference type="SAM" id="Phobius"/>
    </source>
</evidence>
<evidence type="ECO:0000313" key="3">
    <source>
        <dbReference type="EMBL" id="MQL99820.1"/>
    </source>
</evidence>
<reference evidence="3" key="1">
    <citation type="submission" date="2017-07" db="EMBL/GenBank/DDBJ databases">
        <title>Taro Niue Genome Assembly and Annotation.</title>
        <authorList>
            <person name="Atibalentja N."/>
            <person name="Keating K."/>
            <person name="Fields C.J."/>
        </authorList>
    </citation>
    <scope>NUCLEOTIDE SEQUENCE</scope>
    <source>
        <strain evidence="3">Niue_2</strain>
        <tissue evidence="3">Leaf</tissue>
    </source>
</reference>
<feature type="non-terminal residue" evidence="3">
    <location>
        <position position="1"/>
    </location>
</feature>
<gene>
    <name evidence="3" type="ORF">Taro_032547</name>
</gene>
<keyword evidence="2" id="KW-0732">Signal</keyword>
<keyword evidence="4" id="KW-1185">Reference proteome</keyword>
<keyword evidence="1" id="KW-1133">Transmembrane helix</keyword>
<evidence type="ECO:0000256" key="2">
    <source>
        <dbReference type="SAM" id="SignalP"/>
    </source>
</evidence>
<name>A0A843W281_COLES</name>
<dbReference type="Proteomes" id="UP000652761">
    <property type="component" value="Unassembled WGS sequence"/>
</dbReference>
<dbReference type="EMBL" id="NMUH01002415">
    <property type="protein sequence ID" value="MQL99820.1"/>
    <property type="molecule type" value="Genomic_DNA"/>
</dbReference>
<keyword evidence="1" id="KW-0812">Transmembrane</keyword>
<feature type="chain" id="PRO_5032661080" evidence="2">
    <location>
        <begin position="20"/>
        <end position="216"/>
    </location>
</feature>
<sequence>SVVVFRLAVSVFLVGLVRAALVELSTSDWVLYTGCVATEVPVATIIPVATPLCVAFLSRLGVADRPVWLSRHPLEACSGRGVDDHRVKSGNAMPRPVAFWGPKAKSLGQCPFFLLFPFSFPSSSPRWEASFPLFSNIWSLVERPAAHVRSGSIGDERGGGDRGFEKAHLWCVVATLGCNILAVCLPTDVATAVRIATSEEASPGSDVTLLWHNRPS</sequence>
<accession>A0A843W281</accession>
<organism evidence="3 4">
    <name type="scientific">Colocasia esculenta</name>
    <name type="common">Wild taro</name>
    <name type="synonym">Arum esculentum</name>
    <dbReference type="NCBI Taxonomy" id="4460"/>
    <lineage>
        <taxon>Eukaryota</taxon>
        <taxon>Viridiplantae</taxon>
        <taxon>Streptophyta</taxon>
        <taxon>Embryophyta</taxon>
        <taxon>Tracheophyta</taxon>
        <taxon>Spermatophyta</taxon>
        <taxon>Magnoliopsida</taxon>
        <taxon>Liliopsida</taxon>
        <taxon>Araceae</taxon>
        <taxon>Aroideae</taxon>
        <taxon>Colocasieae</taxon>
        <taxon>Colocasia</taxon>
    </lineage>
</organism>
<evidence type="ECO:0000313" key="4">
    <source>
        <dbReference type="Proteomes" id="UP000652761"/>
    </source>
</evidence>
<protein>
    <submittedName>
        <fullName evidence="3">Uncharacterized protein</fullName>
    </submittedName>
</protein>
<keyword evidence="1" id="KW-0472">Membrane</keyword>
<dbReference type="AlphaFoldDB" id="A0A843W281"/>
<comment type="caution">
    <text evidence="3">The sequence shown here is derived from an EMBL/GenBank/DDBJ whole genome shotgun (WGS) entry which is preliminary data.</text>
</comment>
<feature type="signal peptide" evidence="2">
    <location>
        <begin position="1"/>
        <end position="19"/>
    </location>
</feature>
<feature type="transmembrane region" description="Helical" evidence="1">
    <location>
        <begin position="29"/>
        <end position="57"/>
    </location>
</feature>
<proteinExistence type="predicted"/>